<comment type="caution">
    <text evidence="2">The sequence shown here is derived from an EMBL/GenBank/DDBJ whole genome shotgun (WGS) entry which is preliminary data.</text>
</comment>
<dbReference type="EMBL" id="SKBN01000095">
    <property type="protein sequence ID" value="TGJ83402.1"/>
    <property type="molecule type" value="Genomic_DNA"/>
</dbReference>
<feature type="region of interest" description="Disordered" evidence="1">
    <location>
        <begin position="107"/>
        <end position="142"/>
    </location>
</feature>
<dbReference type="AlphaFoldDB" id="A0A4Z0Z410"/>
<proteinExistence type="predicted"/>
<dbReference type="Proteomes" id="UP000297716">
    <property type="component" value="Unassembled WGS sequence"/>
</dbReference>
<evidence type="ECO:0000313" key="2">
    <source>
        <dbReference type="EMBL" id="TGJ83402.1"/>
    </source>
</evidence>
<sequence length="413" mass="45260">MSSSNTPSQPVRPPFNATNSWVIRHARDLIDYDSYDIEKWLDGIDDGAANENNGQHSGKSPAHFETGGMGHPAGELEDYDPDCISFSQISIVERLEAMAAVMEARYHGGESESSRGSSVTSLEDLSSLEDASSPSSSSYYDILPSDSLDCESLISDRRGTNSESTTGSETSIAHSDDEERSALSYPSRDRIPIPGYTVPVPTSITGPDLEAEARGKAAHSRYLAHLRLRSQMLSSPTSPPKSKSQFLTVPPPAYKARARHSRANQQRKGRYTNIETINYFNAHVPDLQRCPSPIPNLRPLSTSPLTSPSSPPRTTSIPREILSRGNPLTPRSAAETQGSLRVRMSRNVGGRERLSRDIFRPTPQSAGRLLVPSPSRAQFSASPFVRSNGEEVPVVILEEQEEEEEEEGRGRSR</sequence>
<protein>
    <submittedName>
        <fullName evidence="2">Uncharacterized protein</fullName>
    </submittedName>
</protein>
<feature type="region of interest" description="Disordered" evidence="1">
    <location>
        <begin position="354"/>
        <end position="413"/>
    </location>
</feature>
<gene>
    <name evidence="2" type="ORF">E0Z10_g5368</name>
</gene>
<name>A0A4Z0Z410_9PEZI</name>
<evidence type="ECO:0000313" key="3">
    <source>
        <dbReference type="Proteomes" id="UP000297716"/>
    </source>
</evidence>
<evidence type="ECO:0000256" key="1">
    <source>
        <dbReference type="SAM" id="MobiDB-lite"/>
    </source>
</evidence>
<feature type="compositionally biased region" description="Low complexity" evidence="1">
    <location>
        <begin position="297"/>
        <end position="319"/>
    </location>
</feature>
<feature type="compositionally biased region" description="Low complexity" evidence="1">
    <location>
        <begin position="114"/>
        <end position="142"/>
    </location>
</feature>
<feature type="compositionally biased region" description="Basic and acidic residues" evidence="1">
    <location>
        <begin position="174"/>
        <end position="191"/>
    </location>
</feature>
<feature type="region of interest" description="Disordered" evidence="1">
    <location>
        <begin position="157"/>
        <end position="198"/>
    </location>
</feature>
<feature type="compositionally biased region" description="Low complexity" evidence="1">
    <location>
        <begin position="161"/>
        <end position="171"/>
    </location>
</feature>
<reference evidence="2 3" key="1">
    <citation type="submission" date="2019-03" db="EMBL/GenBank/DDBJ databases">
        <title>Draft genome sequence of Xylaria hypoxylon DSM 108379, a ubiquitous saprotrophic-parasitic fungi on hardwood.</title>
        <authorList>
            <person name="Buettner E."/>
            <person name="Leonhardt S."/>
            <person name="Gebauer A.M."/>
            <person name="Liers C."/>
            <person name="Hofrichter M."/>
            <person name="Kellner H."/>
        </authorList>
    </citation>
    <scope>NUCLEOTIDE SEQUENCE [LARGE SCALE GENOMIC DNA]</scope>
    <source>
        <strain evidence="2 3">DSM 108379</strain>
    </source>
</reference>
<dbReference type="OrthoDB" id="4778725at2759"/>
<feature type="region of interest" description="Disordered" evidence="1">
    <location>
        <begin position="48"/>
        <end position="76"/>
    </location>
</feature>
<feature type="compositionally biased region" description="Acidic residues" evidence="1">
    <location>
        <begin position="398"/>
        <end position="407"/>
    </location>
</feature>
<keyword evidence="3" id="KW-1185">Reference proteome</keyword>
<accession>A0A4Z0Z410</accession>
<feature type="region of interest" description="Disordered" evidence="1">
    <location>
        <begin position="292"/>
        <end position="337"/>
    </location>
</feature>
<organism evidence="2 3">
    <name type="scientific">Xylaria hypoxylon</name>
    <dbReference type="NCBI Taxonomy" id="37992"/>
    <lineage>
        <taxon>Eukaryota</taxon>
        <taxon>Fungi</taxon>
        <taxon>Dikarya</taxon>
        <taxon>Ascomycota</taxon>
        <taxon>Pezizomycotina</taxon>
        <taxon>Sordariomycetes</taxon>
        <taxon>Xylariomycetidae</taxon>
        <taxon>Xylariales</taxon>
        <taxon>Xylariaceae</taxon>
        <taxon>Xylaria</taxon>
    </lineage>
</organism>